<comment type="caution">
    <text evidence="1">The sequence shown here is derived from an EMBL/GenBank/DDBJ whole genome shotgun (WGS) entry which is preliminary data.</text>
</comment>
<organism evidence="1 2">
    <name type="scientific">Caerostris darwini</name>
    <dbReference type="NCBI Taxonomy" id="1538125"/>
    <lineage>
        <taxon>Eukaryota</taxon>
        <taxon>Metazoa</taxon>
        <taxon>Ecdysozoa</taxon>
        <taxon>Arthropoda</taxon>
        <taxon>Chelicerata</taxon>
        <taxon>Arachnida</taxon>
        <taxon>Araneae</taxon>
        <taxon>Araneomorphae</taxon>
        <taxon>Entelegynae</taxon>
        <taxon>Araneoidea</taxon>
        <taxon>Araneidae</taxon>
        <taxon>Caerostris</taxon>
    </lineage>
</organism>
<proteinExistence type="predicted"/>
<dbReference type="Proteomes" id="UP001054837">
    <property type="component" value="Unassembled WGS sequence"/>
</dbReference>
<dbReference type="EMBL" id="BPLQ01011619">
    <property type="protein sequence ID" value="GIY59151.1"/>
    <property type="molecule type" value="Genomic_DNA"/>
</dbReference>
<dbReference type="AlphaFoldDB" id="A0AAV4UMV2"/>
<protein>
    <submittedName>
        <fullName evidence="1">Uncharacterized protein</fullName>
    </submittedName>
</protein>
<name>A0AAV4UMV2_9ARAC</name>
<keyword evidence="2" id="KW-1185">Reference proteome</keyword>
<accession>A0AAV4UMV2</accession>
<evidence type="ECO:0000313" key="1">
    <source>
        <dbReference type="EMBL" id="GIY59151.1"/>
    </source>
</evidence>
<gene>
    <name evidence="1" type="ORF">CDAR_242531</name>
</gene>
<sequence length="114" mass="12295">MKGSPLLANTHISSLSVLQLSKYALAKPSSYIFTIVKQFCANLSLPLRRNPHFGLRNYSSLQTASLSSSDKGLILVIKLPRINTGGRAGTSELFSDEFPTGALLHVAADGDDEF</sequence>
<reference evidence="1 2" key="1">
    <citation type="submission" date="2021-06" db="EMBL/GenBank/DDBJ databases">
        <title>Caerostris darwini draft genome.</title>
        <authorList>
            <person name="Kono N."/>
            <person name="Arakawa K."/>
        </authorList>
    </citation>
    <scope>NUCLEOTIDE SEQUENCE [LARGE SCALE GENOMIC DNA]</scope>
</reference>
<evidence type="ECO:0000313" key="2">
    <source>
        <dbReference type="Proteomes" id="UP001054837"/>
    </source>
</evidence>